<keyword evidence="1" id="KW-0815">Transposition</keyword>
<dbReference type="InterPro" id="IPR001207">
    <property type="entry name" value="Transposase_mutator"/>
</dbReference>
<evidence type="ECO:0008006" key="6">
    <source>
        <dbReference type="Google" id="ProtNLM"/>
    </source>
</evidence>
<gene>
    <name evidence="4" type="ORF">F511_36787</name>
</gene>
<protein>
    <recommendedName>
        <fullName evidence="6">MULE transposase domain-containing protein</fullName>
    </recommendedName>
</protein>
<keyword evidence="3" id="KW-0233">DNA recombination</keyword>
<evidence type="ECO:0000313" key="5">
    <source>
        <dbReference type="Proteomes" id="UP000250235"/>
    </source>
</evidence>
<keyword evidence="2" id="KW-0238">DNA-binding</keyword>
<dbReference type="EMBL" id="KQ992466">
    <property type="protein sequence ID" value="KZV50336.1"/>
    <property type="molecule type" value="Genomic_DNA"/>
</dbReference>
<evidence type="ECO:0000256" key="3">
    <source>
        <dbReference type="ARBA" id="ARBA00023172"/>
    </source>
</evidence>
<dbReference type="GO" id="GO:0006313">
    <property type="term" value="P:DNA transposition"/>
    <property type="evidence" value="ECO:0007669"/>
    <property type="project" value="InterPro"/>
</dbReference>
<dbReference type="GO" id="GO:0004803">
    <property type="term" value="F:transposase activity"/>
    <property type="evidence" value="ECO:0007669"/>
    <property type="project" value="InterPro"/>
</dbReference>
<dbReference type="PANTHER" id="PTHR31973">
    <property type="entry name" value="POLYPROTEIN, PUTATIVE-RELATED"/>
    <property type="match status" value="1"/>
</dbReference>
<accession>A0A2Z7CZM3</accession>
<name>A0A2Z7CZM3_9LAMI</name>
<evidence type="ECO:0000313" key="4">
    <source>
        <dbReference type="EMBL" id="KZV50336.1"/>
    </source>
</evidence>
<organism evidence="4 5">
    <name type="scientific">Dorcoceras hygrometricum</name>
    <dbReference type="NCBI Taxonomy" id="472368"/>
    <lineage>
        <taxon>Eukaryota</taxon>
        <taxon>Viridiplantae</taxon>
        <taxon>Streptophyta</taxon>
        <taxon>Embryophyta</taxon>
        <taxon>Tracheophyta</taxon>
        <taxon>Spermatophyta</taxon>
        <taxon>Magnoliopsida</taxon>
        <taxon>eudicotyledons</taxon>
        <taxon>Gunneridae</taxon>
        <taxon>Pentapetalae</taxon>
        <taxon>asterids</taxon>
        <taxon>lamiids</taxon>
        <taxon>Lamiales</taxon>
        <taxon>Gesneriaceae</taxon>
        <taxon>Didymocarpoideae</taxon>
        <taxon>Trichosporeae</taxon>
        <taxon>Loxocarpinae</taxon>
        <taxon>Dorcoceras</taxon>
    </lineage>
</organism>
<dbReference type="OrthoDB" id="1931668at2759"/>
<proteinExistence type="predicted"/>
<dbReference type="Proteomes" id="UP000250235">
    <property type="component" value="Unassembled WGS sequence"/>
</dbReference>
<dbReference type="AlphaFoldDB" id="A0A2Z7CZM3"/>
<dbReference type="PANTHER" id="PTHR31973:SF187">
    <property type="entry name" value="MUTATOR TRANSPOSASE MUDRA PROTEIN"/>
    <property type="match status" value="1"/>
</dbReference>
<sequence length="141" mass="16474">MMVFDEFTFFSDRHPGIIKAIHLVFPSIYHAYCLRHLVDNFVKQVMRSYPLHNKNHWSSIFKKTAYAPSKQEFEAHINNIILSTPLARDFITNSSPECWANALFPGNRWGTINNNIAESWNNWIKAARFLPIVAMVDHIRI</sequence>
<keyword evidence="5" id="KW-1185">Reference proteome</keyword>
<evidence type="ECO:0000256" key="2">
    <source>
        <dbReference type="ARBA" id="ARBA00023125"/>
    </source>
</evidence>
<dbReference type="GO" id="GO:0003677">
    <property type="term" value="F:DNA binding"/>
    <property type="evidence" value="ECO:0007669"/>
    <property type="project" value="UniProtKB-KW"/>
</dbReference>
<reference evidence="4 5" key="1">
    <citation type="journal article" date="2015" name="Proc. Natl. Acad. Sci. U.S.A.">
        <title>The resurrection genome of Boea hygrometrica: A blueprint for survival of dehydration.</title>
        <authorList>
            <person name="Xiao L."/>
            <person name="Yang G."/>
            <person name="Zhang L."/>
            <person name="Yang X."/>
            <person name="Zhao S."/>
            <person name="Ji Z."/>
            <person name="Zhou Q."/>
            <person name="Hu M."/>
            <person name="Wang Y."/>
            <person name="Chen M."/>
            <person name="Xu Y."/>
            <person name="Jin H."/>
            <person name="Xiao X."/>
            <person name="Hu G."/>
            <person name="Bao F."/>
            <person name="Hu Y."/>
            <person name="Wan P."/>
            <person name="Li L."/>
            <person name="Deng X."/>
            <person name="Kuang T."/>
            <person name="Xiang C."/>
            <person name="Zhu J.K."/>
            <person name="Oliver M.J."/>
            <person name="He Y."/>
        </authorList>
    </citation>
    <scope>NUCLEOTIDE SEQUENCE [LARGE SCALE GENOMIC DNA]</scope>
    <source>
        <strain evidence="5">cv. XS01</strain>
    </source>
</reference>
<evidence type="ECO:0000256" key="1">
    <source>
        <dbReference type="ARBA" id="ARBA00022578"/>
    </source>
</evidence>
<dbReference type="Pfam" id="PF00872">
    <property type="entry name" value="Transposase_mut"/>
    <property type="match status" value="1"/>
</dbReference>